<dbReference type="PANTHER" id="PTHR30055:SF151">
    <property type="entry name" value="TRANSCRIPTIONAL REGULATORY PROTEIN"/>
    <property type="match status" value="1"/>
</dbReference>
<feature type="domain" description="HTH tetR-type" evidence="6">
    <location>
        <begin position="76"/>
        <end position="136"/>
    </location>
</feature>
<dbReference type="InterPro" id="IPR000524">
    <property type="entry name" value="Tscrpt_reg_HTH_GntR"/>
</dbReference>
<dbReference type="Gene3D" id="1.10.10.60">
    <property type="entry name" value="Homeodomain-like"/>
    <property type="match status" value="1"/>
</dbReference>
<protein>
    <submittedName>
        <fullName evidence="7">AcrR family transcriptional regulator</fullName>
    </submittedName>
</protein>
<dbReference type="InterPro" id="IPR004111">
    <property type="entry name" value="Repressor_TetR_C"/>
</dbReference>
<dbReference type="Proteomes" id="UP000551501">
    <property type="component" value="Unassembled WGS sequence"/>
</dbReference>
<dbReference type="PANTHER" id="PTHR30055">
    <property type="entry name" value="HTH-TYPE TRANSCRIPTIONAL REGULATOR RUTR"/>
    <property type="match status" value="1"/>
</dbReference>
<organism evidence="7 8">
    <name type="scientific">Gordonia humi</name>
    <dbReference type="NCBI Taxonomy" id="686429"/>
    <lineage>
        <taxon>Bacteria</taxon>
        <taxon>Bacillati</taxon>
        <taxon>Actinomycetota</taxon>
        <taxon>Actinomycetes</taxon>
        <taxon>Mycobacteriales</taxon>
        <taxon>Gordoniaceae</taxon>
        <taxon>Gordonia</taxon>
    </lineage>
</organism>
<gene>
    <name evidence="7" type="ORF">BKA16_003652</name>
</gene>
<keyword evidence="3" id="KW-0804">Transcription</keyword>
<dbReference type="InterPro" id="IPR009057">
    <property type="entry name" value="Homeodomain-like_sf"/>
</dbReference>
<dbReference type="Gene3D" id="1.10.357.10">
    <property type="entry name" value="Tetracycline Repressor, domain 2"/>
    <property type="match status" value="1"/>
</dbReference>
<feature type="DNA-binding region" description="H-T-H motif" evidence="4">
    <location>
        <begin position="99"/>
        <end position="118"/>
    </location>
</feature>
<dbReference type="SUPFAM" id="SSF46689">
    <property type="entry name" value="Homeodomain-like"/>
    <property type="match status" value="1"/>
</dbReference>
<evidence type="ECO:0000256" key="3">
    <source>
        <dbReference type="ARBA" id="ARBA00023163"/>
    </source>
</evidence>
<evidence type="ECO:0000313" key="8">
    <source>
        <dbReference type="Proteomes" id="UP000551501"/>
    </source>
</evidence>
<reference evidence="7 8" key="1">
    <citation type="submission" date="2020-08" db="EMBL/GenBank/DDBJ databases">
        <title>Sequencing the genomes of 1000 actinobacteria strains.</title>
        <authorList>
            <person name="Klenk H.-P."/>
        </authorList>
    </citation>
    <scope>NUCLEOTIDE SEQUENCE [LARGE SCALE GENOMIC DNA]</scope>
    <source>
        <strain evidence="7 8">DSM 45298</strain>
    </source>
</reference>
<sequence>MTRAERIADGLRTRIAQGGLRPGDPVPSTRAIMRDHNVAMATASRVLALLQADGLVESTPGRGSVVRAPDGVDPAILTREGVVAAAVSIADAESLRAVSMRRLAAALGIPTMAVYRYAPSREDLEVAMLDAVFAEIELPAETGAWRADLEGAARALWRAMVAHPWFAGALSMTRPAAMPHAMPMTERMLGGLRGAGLDPVRAFTDYLGLVTLVRGIGATLEPELADRADTGVTNDQWMDLRAGDLRRIAPADRCPHLNAIMEIGYPYDAEVLLESGMQRFLDGIEVCETRRLT</sequence>
<dbReference type="GO" id="GO:0000976">
    <property type="term" value="F:transcription cis-regulatory region binding"/>
    <property type="evidence" value="ECO:0007669"/>
    <property type="project" value="TreeGrafter"/>
</dbReference>
<evidence type="ECO:0000313" key="7">
    <source>
        <dbReference type="EMBL" id="MBB4137100.1"/>
    </source>
</evidence>
<evidence type="ECO:0000259" key="5">
    <source>
        <dbReference type="PROSITE" id="PS50949"/>
    </source>
</evidence>
<dbReference type="InterPro" id="IPR001647">
    <property type="entry name" value="HTH_TetR"/>
</dbReference>
<evidence type="ECO:0000256" key="4">
    <source>
        <dbReference type="PROSITE-ProRule" id="PRU00335"/>
    </source>
</evidence>
<evidence type="ECO:0000259" key="6">
    <source>
        <dbReference type="PROSITE" id="PS50977"/>
    </source>
</evidence>
<dbReference type="GO" id="GO:0045892">
    <property type="term" value="P:negative regulation of DNA-templated transcription"/>
    <property type="evidence" value="ECO:0007669"/>
    <property type="project" value="InterPro"/>
</dbReference>
<dbReference type="EMBL" id="JACIFP010000001">
    <property type="protein sequence ID" value="MBB4137100.1"/>
    <property type="molecule type" value="Genomic_DNA"/>
</dbReference>
<dbReference type="SMART" id="SM00345">
    <property type="entry name" value="HTH_GNTR"/>
    <property type="match status" value="1"/>
</dbReference>
<feature type="domain" description="HTH gntR-type" evidence="5">
    <location>
        <begin position="1"/>
        <end position="69"/>
    </location>
</feature>
<dbReference type="PROSITE" id="PS50949">
    <property type="entry name" value="HTH_GNTR"/>
    <property type="match status" value="1"/>
</dbReference>
<accession>A0A840FAC7</accession>
<comment type="caution">
    <text evidence="7">The sequence shown here is derived from an EMBL/GenBank/DDBJ whole genome shotgun (WGS) entry which is preliminary data.</text>
</comment>
<dbReference type="InterPro" id="IPR036390">
    <property type="entry name" value="WH_DNA-bd_sf"/>
</dbReference>
<keyword evidence="1" id="KW-0805">Transcription regulation</keyword>
<evidence type="ECO:0000256" key="1">
    <source>
        <dbReference type="ARBA" id="ARBA00023015"/>
    </source>
</evidence>
<dbReference type="CDD" id="cd07377">
    <property type="entry name" value="WHTH_GntR"/>
    <property type="match status" value="1"/>
</dbReference>
<dbReference type="PROSITE" id="PS50977">
    <property type="entry name" value="HTH_TETR_2"/>
    <property type="match status" value="1"/>
</dbReference>
<dbReference type="Pfam" id="PF00392">
    <property type="entry name" value="GntR"/>
    <property type="match status" value="1"/>
</dbReference>
<evidence type="ECO:0000256" key="2">
    <source>
        <dbReference type="ARBA" id="ARBA00023125"/>
    </source>
</evidence>
<proteinExistence type="predicted"/>
<dbReference type="Pfam" id="PF02909">
    <property type="entry name" value="TetR_C_1"/>
    <property type="match status" value="1"/>
</dbReference>
<dbReference type="SUPFAM" id="SSF46785">
    <property type="entry name" value="Winged helix' DNA-binding domain"/>
    <property type="match status" value="1"/>
</dbReference>
<keyword evidence="8" id="KW-1185">Reference proteome</keyword>
<keyword evidence="2 4" id="KW-0238">DNA-binding</keyword>
<dbReference type="AlphaFoldDB" id="A0A840FAC7"/>
<dbReference type="Gene3D" id="1.10.10.10">
    <property type="entry name" value="Winged helix-like DNA-binding domain superfamily/Winged helix DNA-binding domain"/>
    <property type="match status" value="1"/>
</dbReference>
<dbReference type="Pfam" id="PF00440">
    <property type="entry name" value="TetR_N"/>
    <property type="match status" value="1"/>
</dbReference>
<dbReference type="GO" id="GO:0003700">
    <property type="term" value="F:DNA-binding transcription factor activity"/>
    <property type="evidence" value="ECO:0007669"/>
    <property type="project" value="InterPro"/>
</dbReference>
<name>A0A840FAC7_9ACTN</name>
<dbReference type="SUPFAM" id="SSF48498">
    <property type="entry name" value="Tetracyclin repressor-like, C-terminal domain"/>
    <property type="match status" value="1"/>
</dbReference>
<dbReference type="InterPro" id="IPR050109">
    <property type="entry name" value="HTH-type_TetR-like_transc_reg"/>
</dbReference>
<dbReference type="InterPro" id="IPR036388">
    <property type="entry name" value="WH-like_DNA-bd_sf"/>
</dbReference>
<dbReference type="InterPro" id="IPR036271">
    <property type="entry name" value="Tet_transcr_reg_TetR-rel_C_sf"/>
</dbReference>